<name>X1QUY7_9ZZZZ</name>
<proteinExistence type="predicted"/>
<organism evidence="1">
    <name type="scientific">marine sediment metagenome</name>
    <dbReference type="NCBI Taxonomy" id="412755"/>
    <lineage>
        <taxon>unclassified sequences</taxon>
        <taxon>metagenomes</taxon>
        <taxon>ecological metagenomes</taxon>
    </lineage>
</organism>
<evidence type="ECO:0000313" key="1">
    <source>
        <dbReference type="EMBL" id="GAI54715.1"/>
    </source>
</evidence>
<gene>
    <name evidence="1" type="ORF">S06H3_63187</name>
</gene>
<protein>
    <submittedName>
        <fullName evidence="1">Uncharacterized protein</fullName>
    </submittedName>
</protein>
<comment type="caution">
    <text evidence="1">The sequence shown here is derived from an EMBL/GenBank/DDBJ whole genome shotgun (WGS) entry which is preliminary data.</text>
</comment>
<dbReference type="AlphaFoldDB" id="X1QUY7"/>
<accession>X1QUY7</accession>
<feature type="non-terminal residue" evidence="1">
    <location>
        <position position="128"/>
    </location>
</feature>
<sequence>MHNEIEDTVNTWNNHIIPKKENVEKLISNLPKIDNVKTKIETLFKISKDFKILSALSQSKKNMTESICKLYNINENKLILELIEEYNDFQWKTIFYQEKGRRLIKNMNLLPPNYGFFNDIYSEYFWFI</sequence>
<dbReference type="EMBL" id="BARV01041862">
    <property type="protein sequence ID" value="GAI54715.1"/>
    <property type="molecule type" value="Genomic_DNA"/>
</dbReference>
<reference evidence="1" key="1">
    <citation type="journal article" date="2014" name="Front. Microbiol.">
        <title>High frequency of phylogenetically diverse reductive dehalogenase-homologous genes in deep subseafloor sedimentary metagenomes.</title>
        <authorList>
            <person name="Kawai M."/>
            <person name="Futagami T."/>
            <person name="Toyoda A."/>
            <person name="Takaki Y."/>
            <person name="Nishi S."/>
            <person name="Hori S."/>
            <person name="Arai W."/>
            <person name="Tsubouchi T."/>
            <person name="Morono Y."/>
            <person name="Uchiyama I."/>
            <person name="Ito T."/>
            <person name="Fujiyama A."/>
            <person name="Inagaki F."/>
            <person name="Takami H."/>
        </authorList>
    </citation>
    <scope>NUCLEOTIDE SEQUENCE</scope>
    <source>
        <strain evidence="1">Expedition CK06-06</strain>
    </source>
</reference>